<evidence type="ECO:0000313" key="2">
    <source>
        <dbReference type="EMBL" id="QBR92980.1"/>
    </source>
</evidence>
<gene>
    <name evidence="2" type="ORF">EXE57_12390</name>
</gene>
<organism evidence="2 3">
    <name type="scientific">Nocardioides euryhalodurans</name>
    <dbReference type="NCBI Taxonomy" id="2518370"/>
    <lineage>
        <taxon>Bacteria</taxon>
        <taxon>Bacillati</taxon>
        <taxon>Actinomycetota</taxon>
        <taxon>Actinomycetes</taxon>
        <taxon>Propionibacteriales</taxon>
        <taxon>Nocardioidaceae</taxon>
        <taxon>Nocardioides</taxon>
    </lineage>
</organism>
<evidence type="ECO:0000313" key="3">
    <source>
        <dbReference type="Proteomes" id="UP000294894"/>
    </source>
</evidence>
<dbReference type="InterPro" id="IPR044855">
    <property type="entry name" value="CoA-Trfase_III_dom3_sf"/>
</dbReference>
<dbReference type="Proteomes" id="UP000294894">
    <property type="component" value="Chromosome"/>
</dbReference>
<dbReference type="InterPro" id="IPR050483">
    <property type="entry name" value="CoA-transferase_III_domain"/>
</dbReference>
<evidence type="ECO:0000256" key="1">
    <source>
        <dbReference type="ARBA" id="ARBA00022679"/>
    </source>
</evidence>
<dbReference type="RefSeq" id="WP_135077938.1">
    <property type="nucleotide sequence ID" value="NZ_CP038267.1"/>
</dbReference>
<dbReference type="KEGG" id="noy:EXE57_12390"/>
<accession>A0A4P7GLP2</accession>
<name>A0A4P7GLP2_9ACTN</name>
<dbReference type="PANTHER" id="PTHR48207:SF3">
    <property type="entry name" value="SUCCINATE--HYDROXYMETHYLGLUTARATE COA-TRANSFERASE"/>
    <property type="match status" value="1"/>
</dbReference>
<dbReference type="Gene3D" id="3.30.1540.10">
    <property type="entry name" value="formyl-coa transferase, domain 3"/>
    <property type="match status" value="1"/>
</dbReference>
<dbReference type="GO" id="GO:0008410">
    <property type="term" value="F:CoA-transferase activity"/>
    <property type="evidence" value="ECO:0007669"/>
    <property type="project" value="TreeGrafter"/>
</dbReference>
<protein>
    <submittedName>
        <fullName evidence="2">CoA transferase</fullName>
    </submittedName>
</protein>
<dbReference type="OrthoDB" id="3561197at2"/>
<proteinExistence type="predicted"/>
<dbReference type="InterPro" id="IPR003673">
    <property type="entry name" value="CoA-Trfase_fam_III"/>
</dbReference>
<sequence>MQPLQGITVVSLEQAIAAPYASRQLADLGARVIKVERPLVGDFARSYDTRVEGQSSHFVWTNRSKESLTLDIKDPRGLAVLRQLLATADVFLQNLAPGAAARAGLGAEELQAANPGLVVCDISGYGLGGPYESMKAYDLMVQAEAGVLSVTGTEDEVAKVGISVSDIAAGMYAYSSILAALIERARTGRGARLDVSMLEATVEWMGFPLYYAYDGAPPPPRAGAAHATIYPYGPFVAGDGVTVMMAIQNEREWRRFCERFLGDVTLADREEYATNAARNDHRESLGRIIAARFAELTGEGAATALAAVPVAHARVSTMQDVWDHPQLAARDRWHRVATPGGEVRALAPPGVVDDTPRMDPVPALGEHTRAILGELGLGRDEIDALAADHVV</sequence>
<dbReference type="InterPro" id="IPR023606">
    <property type="entry name" value="CoA-Trfase_III_dom_1_sf"/>
</dbReference>
<dbReference type="EMBL" id="CP038267">
    <property type="protein sequence ID" value="QBR92980.1"/>
    <property type="molecule type" value="Genomic_DNA"/>
</dbReference>
<keyword evidence="1 2" id="KW-0808">Transferase</keyword>
<dbReference type="AlphaFoldDB" id="A0A4P7GLP2"/>
<dbReference type="Pfam" id="PF02515">
    <property type="entry name" value="CoA_transf_3"/>
    <property type="match status" value="1"/>
</dbReference>
<reference evidence="2 3" key="1">
    <citation type="submission" date="2019-03" db="EMBL/GenBank/DDBJ databases">
        <title>Three New Species of Nocardioides, Nocardioides euryhalodurans sp. nov., Nocardioides seonyuensis sp. nov. and Nocardioides eburneoflavus sp. nov., Iolated from Soil.</title>
        <authorList>
            <person name="Roh S.G."/>
            <person name="Lee C."/>
            <person name="Kim M.-K."/>
            <person name="Kim S.B."/>
        </authorList>
    </citation>
    <scope>NUCLEOTIDE SEQUENCE [LARGE SCALE GENOMIC DNA]</scope>
    <source>
        <strain evidence="2 3">MMS17-SY117</strain>
    </source>
</reference>
<dbReference type="SUPFAM" id="SSF89796">
    <property type="entry name" value="CoA-transferase family III (CaiB/BaiF)"/>
    <property type="match status" value="1"/>
</dbReference>
<dbReference type="PANTHER" id="PTHR48207">
    <property type="entry name" value="SUCCINATE--HYDROXYMETHYLGLUTARATE COA-TRANSFERASE"/>
    <property type="match status" value="1"/>
</dbReference>
<dbReference type="Gene3D" id="3.40.50.10540">
    <property type="entry name" value="Crotonobetainyl-coa:carnitine coa-transferase, domain 1"/>
    <property type="match status" value="1"/>
</dbReference>
<keyword evidence="3" id="KW-1185">Reference proteome</keyword>